<dbReference type="AlphaFoldDB" id="A0A396SEA1"/>
<feature type="signal peptide" evidence="1">
    <location>
        <begin position="1"/>
        <end position="20"/>
    </location>
</feature>
<dbReference type="PROSITE" id="PS51781">
    <property type="entry name" value="SH3B"/>
    <property type="match status" value="1"/>
</dbReference>
<evidence type="ECO:0000259" key="3">
    <source>
        <dbReference type="PROSITE" id="PS51781"/>
    </source>
</evidence>
<dbReference type="Proteomes" id="UP000265692">
    <property type="component" value="Unassembled WGS sequence"/>
</dbReference>
<feature type="chain" id="PRO_5038838293" evidence="1">
    <location>
        <begin position="21"/>
        <end position="644"/>
    </location>
</feature>
<feature type="domain" description="SLH" evidence="2">
    <location>
        <begin position="147"/>
        <end position="210"/>
    </location>
</feature>
<proteinExistence type="predicted"/>
<dbReference type="EMBL" id="QWEI01000001">
    <property type="protein sequence ID" value="RHW39970.1"/>
    <property type="molecule type" value="Genomic_DNA"/>
</dbReference>
<dbReference type="InterPro" id="IPR001119">
    <property type="entry name" value="SLH_dom"/>
</dbReference>
<dbReference type="PANTHER" id="PTHR43308">
    <property type="entry name" value="OUTER MEMBRANE PROTEIN ALPHA-RELATED"/>
    <property type="match status" value="1"/>
</dbReference>
<evidence type="ECO:0000313" key="5">
    <source>
        <dbReference type="Proteomes" id="UP000265692"/>
    </source>
</evidence>
<feature type="domain" description="SLH" evidence="2">
    <location>
        <begin position="23"/>
        <end position="82"/>
    </location>
</feature>
<protein>
    <submittedName>
        <fullName evidence="4">Beta-N-acetylglucosaminidase</fullName>
    </submittedName>
</protein>
<gene>
    <name evidence="4" type="ORF">D1B33_03745</name>
</gene>
<dbReference type="SMART" id="SM00047">
    <property type="entry name" value="LYZ2"/>
    <property type="match status" value="1"/>
</dbReference>
<reference evidence="4 5" key="1">
    <citation type="submission" date="2018-08" db="EMBL/GenBank/DDBJ databases">
        <title>Lysinibacillus sp. YLB-03 draft genome sequence.</title>
        <authorList>
            <person name="Yu L."/>
        </authorList>
    </citation>
    <scope>NUCLEOTIDE SEQUENCE [LARGE SCALE GENOMIC DNA]</scope>
    <source>
        <strain evidence="4 5">YLB-03</strain>
    </source>
</reference>
<dbReference type="Gene3D" id="2.30.30.40">
    <property type="entry name" value="SH3 Domains"/>
    <property type="match status" value="2"/>
</dbReference>
<dbReference type="InterPro" id="IPR002901">
    <property type="entry name" value="MGlyc_endo_b_GlcNAc-like_dom"/>
</dbReference>
<name>A0A396SEA1_9BACL</name>
<sequence>MNKKLSIALGLGLFASSTLTALPANTYAENISNHWAYEAMSSLIDKDILKGDEKGNYSPNNNVTRAQFASFLVRALELSPASTTVSFTDVKQGDWFYEDVSVAASHGLVNGIGKGKFGPNANITRQEMAVMIKSALNYLGVQATPSNHVFKDEQKIASWASYAVDSVVGANILAGRENNNFAPLANSTRAEAATVIYRVLNLDVNTGTPGTGGKEEENTNTPIVSGKEYVTQTVASSFDAALAKQANNNPKVDGGGIFTAAQPLVAYYMNPGNFKKDSVEYYQFLKLSSAVEGLSVNNINNNVLQNKGILTGKAEAFIEAGKTFDINAIYLMSHALHETANGASKLANGIEVGLNAENKPEMVTDANREKLTNIKKTYNVYGIGAVDKDPNKFGSETAYSYGWFTIDKAIVGGAQFVKERYIGIGQDTLYKMRWNPENPASHQYATHVMWATIQAKKIRDIYALTDPDESTKLVFEVPKYEAQPATSPMPSAEIQYAVDPGLNGATGIVQVTTVNLNVRTYPVNGTAFTSLPNLSEVTVLGENGGWYKISVNGKEGWVSGQYLTFKDALRVKNNVTSGLKVRSEANTYSAVIGGIKANGYILGVKDKDGNFVKDSTGKWYSVLYNQQPGWVSADYIQEPSTAKK</sequence>
<dbReference type="PROSITE" id="PS51272">
    <property type="entry name" value="SLH"/>
    <property type="match status" value="3"/>
</dbReference>
<dbReference type="InterPro" id="IPR003646">
    <property type="entry name" value="SH3-like_bac-type"/>
</dbReference>
<keyword evidence="1" id="KW-0732">Signal</keyword>
<feature type="domain" description="SLH" evidence="2">
    <location>
        <begin position="83"/>
        <end position="146"/>
    </location>
</feature>
<accession>A0A396SEA1</accession>
<dbReference type="PANTHER" id="PTHR43308:SF5">
    <property type="entry name" value="S-LAYER PROTEIN _ PEPTIDOGLYCAN ENDO-BETA-N-ACETYLGLUCOSAMINIDASE"/>
    <property type="match status" value="1"/>
</dbReference>
<evidence type="ECO:0000256" key="1">
    <source>
        <dbReference type="SAM" id="SignalP"/>
    </source>
</evidence>
<dbReference type="OrthoDB" id="9816557at2"/>
<feature type="domain" description="SH3b" evidence="3">
    <location>
        <begin position="504"/>
        <end position="567"/>
    </location>
</feature>
<dbReference type="GO" id="GO:0004040">
    <property type="term" value="F:amidase activity"/>
    <property type="evidence" value="ECO:0007669"/>
    <property type="project" value="InterPro"/>
</dbReference>
<dbReference type="InterPro" id="IPR051465">
    <property type="entry name" value="Cell_Envelope_Struct_Comp"/>
</dbReference>
<evidence type="ECO:0000313" key="4">
    <source>
        <dbReference type="EMBL" id="RHW39970.1"/>
    </source>
</evidence>
<organism evidence="4 5">
    <name type="scientific">Ureibacillus yapensis</name>
    <dbReference type="NCBI Taxonomy" id="2304605"/>
    <lineage>
        <taxon>Bacteria</taxon>
        <taxon>Bacillati</taxon>
        <taxon>Bacillota</taxon>
        <taxon>Bacilli</taxon>
        <taxon>Bacillales</taxon>
        <taxon>Caryophanaceae</taxon>
        <taxon>Ureibacillus</taxon>
    </lineage>
</organism>
<evidence type="ECO:0000259" key="2">
    <source>
        <dbReference type="PROSITE" id="PS51272"/>
    </source>
</evidence>
<dbReference type="Pfam" id="PF00395">
    <property type="entry name" value="SLH"/>
    <property type="match status" value="3"/>
</dbReference>
<keyword evidence="5" id="KW-1185">Reference proteome</keyword>
<dbReference type="RefSeq" id="WP_118874980.1">
    <property type="nucleotide sequence ID" value="NZ_QWEI01000001.1"/>
</dbReference>
<comment type="caution">
    <text evidence="4">The sequence shown here is derived from an EMBL/GenBank/DDBJ whole genome shotgun (WGS) entry which is preliminary data.</text>
</comment>
<dbReference type="Pfam" id="PF08239">
    <property type="entry name" value="SH3_3"/>
    <property type="match status" value="2"/>
</dbReference>